<evidence type="ECO:0000256" key="3">
    <source>
        <dbReference type="ARBA" id="ARBA00022475"/>
    </source>
</evidence>
<dbReference type="Pfam" id="PF00560">
    <property type="entry name" value="LRR_1"/>
    <property type="match status" value="2"/>
</dbReference>
<dbReference type="Proteomes" id="UP001174677">
    <property type="component" value="Unassembled WGS sequence"/>
</dbReference>
<evidence type="ECO:0000256" key="1">
    <source>
        <dbReference type="ARBA" id="ARBA00004236"/>
    </source>
</evidence>
<proteinExistence type="inferred from homology"/>
<evidence type="ECO:0000313" key="11">
    <source>
        <dbReference type="EMBL" id="KAJ9132726.1"/>
    </source>
</evidence>
<dbReference type="InterPro" id="IPR051502">
    <property type="entry name" value="RLP_Defense_Trigger"/>
</dbReference>
<keyword evidence="3" id="KW-1003">Cell membrane</keyword>
<reference evidence="11 12" key="1">
    <citation type="journal article" date="2023" name="Plant Biotechnol. J.">
        <title>Chromosome-level wild Hevea brasiliensis genome provides new tools for genomic-assisted breeding and valuable loci to elevate rubber yield.</title>
        <authorList>
            <person name="Cheng H."/>
            <person name="Song X."/>
            <person name="Hu Y."/>
            <person name="Wu T."/>
            <person name="Yang Q."/>
            <person name="An Z."/>
            <person name="Feng S."/>
            <person name="Deng Z."/>
            <person name="Wu W."/>
            <person name="Zeng X."/>
            <person name="Tu M."/>
            <person name="Wang X."/>
            <person name="Huang H."/>
        </authorList>
    </citation>
    <scope>NUCLEOTIDE SEQUENCE [LARGE SCALE GENOMIC DNA]</scope>
    <source>
        <strain evidence="11">MT/VB/25A 57/8</strain>
    </source>
</reference>
<keyword evidence="6" id="KW-0732">Signal</keyword>
<evidence type="ECO:0008006" key="13">
    <source>
        <dbReference type="Google" id="ProtNLM"/>
    </source>
</evidence>
<comment type="subcellular location">
    <subcellularLocation>
        <location evidence="1">Cell membrane</location>
    </subcellularLocation>
    <subcellularLocation>
        <location evidence="10">Endomembrane system</location>
        <topology evidence="10">Single-pass membrane protein</topology>
    </subcellularLocation>
</comment>
<evidence type="ECO:0000256" key="6">
    <source>
        <dbReference type="ARBA" id="ARBA00022729"/>
    </source>
</evidence>
<evidence type="ECO:0000313" key="12">
    <source>
        <dbReference type="Proteomes" id="UP001174677"/>
    </source>
</evidence>
<comment type="caution">
    <text evidence="11">The sequence shown here is derived from an EMBL/GenBank/DDBJ whole genome shotgun (WGS) entry which is preliminary data.</text>
</comment>
<evidence type="ECO:0000256" key="8">
    <source>
        <dbReference type="ARBA" id="ARBA00022989"/>
    </source>
</evidence>
<evidence type="ECO:0000256" key="7">
    <source>
        <dbReference type="ARBA" id="ARBA00022737"/>
    </source>
</evidence>
<comment type="similarity">
    <text evidence="2">Belongs to the RLP family.</text>
</comment>
<keyword evidence="12" id="KW-1185">Reference proteome</keyword>
<keyword evidence="9" id="KW-0472">Membrane</keyword>
<name>A0ABQ9KD45_HEVBR</name>
<dbReference type="PRINTS" id="PR00019">
    <property type="entry name" value="LEURICHRPT"/>
</dbReference>
<dbReference type="PANTHER" id="PTHR48062">
    <property type="entry name" value="RECEPTOR-LIKE PROTEIN 14"/>
    <property type="match status" value="1"/>
</dbReference>
<dbReference type="InterPro" id="IPR032675">
    <property type="entry name" value="LRR_dom_sf"/>
</dbReference>
<evidence type="ECO:0000256" key="2">
    <source>
        <dbReference type="ARBA" id="ARBA00009592"/>
    </source>
</evidence>
<protein>
    <recommendedName>
        <fullName evidence="13">Leucine-rich repeat-containing N-terminal plant-type domain-containing protein</fullName>
    </recommendedName>
</protein>
<keyword evidence="8" id="KW-1133">Transmembrane helix</keyword>
<gene>
    <name evidence="11" type="ORF">P3X46_033563</name>
</gene>
<keyword evidence="7" id="KW-0677">Repeat</keyword>
<keyword evidence="4" id="KW-0433">Leucine-rich repeat</keyword>
<evidence type="ECO:0000256" key="5">
    <source>
        <dbReference type="ARBA" id="ARBA00022692"/>
    </source>
</evidence>
<dbReference type="InterPro" id="IPR001611">
    <property type="entry name" value="Leu-rich_rpt"/>
</dbReference>
<sequence length="438" mass="49971">MVLTDIYQQFLKTLEISFLKDLSTDTIELAIHTLDNLAESWELNHRIYLSSFSSTPSLLFLELSSFSFSSFSPSSTSFSFSLFSLFSHFSLFTTFPLFNMMKNMSFNHMKYSEQNQLKTSCFERLEGLDISGNWFNNSILLSLGTLISLKTLMVSDMFDTMVELNNLKILETLDLSLNYFNGSLSLEGLFSFSALANHSKLEVFLLSSGCRRLELETENPTWFPTFQLKFIDLPNCNLNVRTGAIPSFLLYQYDIRFIDLSHNMLVGTFPSWILQDNSKLQVMNLMNNSFMGTFHLPNYKHDLLNFDISSNNITGELLKERNNFEGNVPCSISEIPRLSILDLSHNKFSGELPGNLLANCTIDCVDFLDSPFLFVLDISNNKVSSPFSRQLCNLSSLKFLDLSENRLYGPIPSCFNASSLHFLFLQKNSKCEYHGSFT</sequence>
<evidence type="ECO:0000256" key="4">
    <source>
        <dbReference type="ARBA" id="ARBA00022614"/>
    </source>
</evidence>
<evidence type="ECO:0000256" key="9">
    <source>
        <dbReference type="ARBA" id="ARBA00023136"/>
    </source>
</evidence>
<evidence type="ECO:0000256" key="10">
    <source>
        <dbReference type="ARBA" id="ARBA00037847"/>
    </source>
</evidence>
<accession>A0ABQ9KD45</accession>
<dbReference type="EMBL" id="JARPOI010000019">
    <property type="protein sequence ID" value="KAJ9132726.1"/>
    <property type="molecule type" value="Genomic_DNA"/>
</dbReference>
<dbReference type="PANTHER" id="PTHR48062:SF52">
    <property type="entry name" value="RECEPTOR-LIKE PROTEIN 8-RELATED"/>
    <property type="match status" value="1"/>
</dbReference>
<organism evidence="11 12">
    <name type="scientific">Hevea brasiliensis</name>
    <name type="common">Para rubber tree</name>
    <name type="synonym">Siphonia brasiliensis</name>
    <dbReference type="NCBI Taxonomy" id="3981"/>
    <lineage>
        <taxon>Eukaryota</taxon>
        <taxon>Viridiplantae</taxon>
        <taxon>Streptophyta</taxon>
        <taxon>Embryophyta</taxon>
        <taxon>Tracheophyta</taxon>
        <taxon>Spermatophyta</taxon>
        <taxon>Magnoliopsida</taxon>
        <taxon>eudicotyledons</taxon>
        <taxon>Gunneridae</taxon>
        <taxon>Pentapetalae</taxon>
        <taxon>rosids</taxon>
        <taxon>fabids</taxon>
        <taxon>Malpighiales</taxon>
        <taxon>Euphorbiaceae</taxon>
        <taxon>Crotonoideae</taxon>
        <taxon>Micrandreae</taxon>
        <taxon>Hevea</taxon>
    </lineage>
</organism>
<dbReference type="SUPFAM" id="SSF52047">
    <property type="entry name" value="RNI-like"/>
    <property type="match status" value="1"/>
</dbReference>
<dbReference type="Gene3D" id="3.80.10.10">
    <property type="entry name" value="Ribonuclease Inhibitor"/>
    <property type="match status" value="2"/>
</dbReference>
<keyword evidence="5" id="KW-0812">Transmembrane</keyword>
<dbReference type="SUPFAM" id="SSF52058">
    <property type="entry name" value="L domain-like"/>
    <property type="match status" value="1"/>
</dbReference>